<dbReference type="RefSeq" id="WP_175440167.1">
    <property type="nucleotide sequence ID" value="NZ_FMHT01000003.1"/>
</dbReference>
<dbReference type="AlphaFoldDB" id="A0A1C6SS22"/>
<protein>
    <submittedName>
        <fullName evidence="1">Coenzyme PQQ synthesis protein D (PqqD)</fullName>
    </submittedName>
</protein>
<evidence type="ECO:0000313" key="2">
    <source>
        <dbReference type="Proteomes" id="UP000199699"/>
    </source>
</evidence>
<dbReference type="InterPro" id="IPR041881">
    <property type="entry name" value="PqqD_sf"/>
</dbReference>
<name>A0A1C6SS22_9ACTN</name>
<evidence type="ECO:0000313" key="1">
    <source>
        <dbReference type="EMBL" id="SCL32351.1"/>
    </source>
</evidence>
<proteinExistence type="predicted"/>
<organism evidence="1 2">
    <name type="scientific">Micromonospora nigra</name>
    <dbReference type="NCBI Taxonomy" id="145857"/>
    <lineage>
        <taxon>Bacteria</taxon>
        <taxon>Bacillati</taxon>
        <taxon>Actinomycetota</taxon>
        <taxon>Actinomycetes</taxon>
        <taxon>Micromonosporales</taxon>
        <taxon>Micromonosporaceae</taxon>
        <taxon>Micromonospora</taxon>
    </lineage>
</organism>
<sequence>MNTDTAPVYRVRSDRVAWRAAGDEAVLLDTRQSVYFALDRSAALLWPHLLVGATAAELTEVLAGQAPVGRERADADVRAFLADLEAADLLDRL</sequence>
<gene>
    <name evidence="1" type="ORF">GA0070616_4443</name>
</gene>
<reference evidence="1 2" key="1">
    <citation type="submission" date="2016-06" db="EMBL/GenBank/DDBJ databases">
        <authorList>
            <person name="Kjaerup R.B."/>
            <person name="Dalgaard T.S."/>
            <person name="Juul-Madsen H.R."/>
        </authorList>
    </citation>
    <scope>NUCLEOTIDE SEQUENCE [LARGE SCALE GENOMIC DNA]</scope>
    <source>
        <strain evidence="1 2">DSM 43818</strain>
    </source>
</reference>
<dbReference type="EMBL" id="FMHT01000003">
    <property type="protein sequence ID" value="SCL32351.1"/>
    <property type="molecule type" value="Genomic_DNA"/>
</dbReference>
<dbReference type="Proteomes" id="UP000199699">
    <property type="component" value="Unassembled WGS sequence"/>
</dbReference>
<accession>A0A1C6SS22</accession>
<dbReference type="STRING" id="145857.GA0070616_4443"/>
<keyword evidence="2" id="KW-1185">Reference proteome</keyword>
<dbReference type="Pfam" id="PF05402">
    <property type="entry name" value="PqqD"/>
    <property type="match status" value="1"/>
</dbReference>
<dbReference type="Gene3D" id="1.10.10.1150">
    <property type="entry name" value="Coenzyme PQQ synthesis protein D (PqqD)"/>
    <property type="match status" value="1"/>
</dbReference>
<dbReference type="InterPro" id="IPR008792">
    <property type="entry name" value="PQQD"/>
</dbReference>